<sequence length="76" mass="8605">MRGHVMAPRSPLSNRATDVRPGYKAQKVAPSLRQAADSLCASTKERRVFQNMYCWTRELLPPVWAYADVLLTDKLA</sequence>
<reference evidence="2 3" key="1">
    <citation type="journal article" date="2021" name="Elife">
        <title>Chloroplast acquisition without the gene transfer in kleptoplastic sea slugs, Plakobranchus ocellatus.</title>
        <authorList>
            <person name="Maeda T."/>
            <person name="Takahashi S."/>
            <person name="Yoshida T."/>
            <person name="Shimamura S."/>
            <person name="Takaki Y."/>
            <person name="Nagai Y."/>
            <person name="Toyoda A."/>
            <person name="Suzuki Y."/>
            <person name="Arimoto A."/>
            <person name="Ishii H."/>
            <person name="Satoh N."/>
            <person name="Nishiyama T."/>
            <person name="Hasebe M."/>
            <person name="Maruyama T."/>
            <person name="Minagawa J."/>
            <person name="Obokata J."/>
            <person name="Shigenobu S."/>
        </authorList>
    </citation>
    <scope>NUCLEOTIDE SEQUENCE [LARGE SCALE GENOMIC DNA]</scope>
</reference>
<proteinExistence type="predicted"/>
<evidence type="ECO:0000313" key="2">
    <source>
        <dbReference type="EMBL" id="GFO42056.1"/>
    </source>
</evidence>
<feature type="region of interest" description="Disordered" evidence="1">
    <location>
        <begin position="1"/>
        <end position="25"/>
    </location>
</feature>
<dbReference type="AlphaFoldDB" id="A0AAV4DD37"/>
<keyword evidence="3" id="KW-1185">Reference proteome</keyword>
<organism evidence="2 3">
    <name type="scientific">Plakobranchus ocellatus</name>
    <dbReference type="NCBI Taxonomy" id="259542"/>
    <lineage>
        <taxon>Eukaryota</taxon>
        <taxon>Metazoa</taxon>
        <taxon>Spiralia</taxon>
        <taxon>Lophotrochozoa</taxon>
        <taxon>Mollusca</taxon>
        <taxon>Gastropoda</taxon>
        <taxon>Heterobranchia</taxon>
        <taxon>Euthyneura</taxon>
        <taxon>Panpulmonata</taxon>
        <taxon>Sacoglossa</taxon>
        <taxon>Placobranchoidea</taxon>
        <taxon>Plakobranchidae</taxon>
        <taxon>Plakobranchus</taxon>
    </lineage>
</organism>
<accession>A0AAV4DD37</accession>
<protein>
    <submittedName>
        <fullName evidence="2">Uncharacterized protein</fullName>
    </submittedName>
</protein>
<evidence type="ECO:0000313" key="3">
    <source>
        <dbReference type="Proteomes" id="UP000735302"/>
    </source>
</evidence>
<name>A0AAV4DD37_9GAST</name>
<evidence type="ECO:0000256" key="1">
    <source>
        <dbReference type="SAM" id="MobiDB-lite"/>
    </source>
</evidence>
<gene>
    <name evidence="2" type="ORF">PoB_006856100</name>
</gene>
<dbReference type="Proteomes" id="UP000735302">
    <property type="component" value="Unassembled WGS sequence"/>
</dbReference>
<dbReference type="EMBL" id="BLXT01007741">
    <property type="protein sequence ID" value="GFO42056.1"/>
    <property type="molecule type" value="Genomic_DNA"/>
</dbReference>
<comment type="caution">
    <text evidence="2">The sequence shown here is derived from an EMBL/GenBank/DDBJ whole genome shotgun (WGS) entry which is preliminary data.</text>
</comment>